<gene>
    <name evidence="2" type="ORF">NYP16_08805</name>
</gene>
<sequence>MRLVTCEKDGRKLVGVWIDGDRHIVDLALAARLAGEADAAFTDMQNLIEGGERAWDSARRLAENPADEAVFETAVARLLSPLPRPVQVRDFLCFEDHLINAFAAAIEVRASIADDPAAKRAELEASGMFTVPKVWYERPIYYTSSSTTVCGTDTDVIWPAYSNLMDYELEFAAVIGKTGKNISHAEARDHIFGYTIFNDFSARDEQMIVMEGKLGPGKGKEFDNANVFGPCIVTADEIPDAYALAMRARVNGEQWSSGTSASMHYRFEDLIAYTSRAQTLYAGEIFCSGTVGTGCGVELQKFLKSGDVVELDVENIGVLRNRVLREA</sequence>
<dbReference type="InterPro" id="IPR011234">
    <property type="entry name" value="Fumarylacetoacetase-like_C"/>
</dbReference>
<dbReference type="InterPro" id="IPR036663">
    <property type="entry name" value="Fumarylacetoacetase_C_sf"/>
</dbReference>
<dbReference type="Gene3D" id="3.90.850.10">
    <property type="entry name" value="Fumarylacetoacetase-like, C-terminal domain"/>
    <property type="match status" value="1"/>
</dbReference>
<accession>A0A9X3TZ33</accession>
<dbReference type="EMBL" id="JANWOI010000003">
    <property type="protein sequence ID" value="MDA5194047.1"/>
    <property type="molecule type" value="Genomic_DNA"/>
</dbReference>
<dbReference type="PANTHER" id="PTHR43211">
    <property type="entry name" value="FUMARYLACETOACETATE HYDROLASE"/>
    <property type="match status" value="1"/>
</dbReference>
<dbReference type="RefSeq" id="WP_274943753.1">
    <property type="nucleotide sequence ID" value="NZ_JANWOI010000003.1"/>
</dbReference>
<reference evidence="2" key="2">
    <citation type="journal article" date="2023" name="Syst. Appl. Microbiol.">
        <title>Govania unica gen. nov., sp. nov., a rare biosphere bacterium that represents a novel family in the class Alphaproteobacteria.</title>
        <authorList>
            <person name="Vandamme P."/>
            <person name="Peeters C."/>
            <person name="Hettiarachchi A."/>
            <person name="Cnockaert M."/>
            <person name="Carlier A."/>
        </authorList>
    </citation>
    <scope>NUCLEOTIDE SEQUENCE</scope>
    <source>
        <strain evidence="2">LMG 31809</strain>
    </source>
</reference>
<dbReference type="GO" id="GO:0016787">
    <property type="term" value="F:hydrolase activity"/>
    <property type="evidence" value="ECO:0007669"/>
    <property type="project" value="UniProtKB-KW"/>
</dbReference>
<evidence type="ECO:0000313" key="2">
    <source>
        <dbReference type="EMBL" id="MDA5194047.1"/>
    </source>
</evidence>
<dbReference type="Pfam" id="PF01557">
    <property type="entry name" value="FAA_hydrolase"/>
    <property type="match status" value="1"/>
</dbReference>
<comment type="caution">
    <text evidence="2">The sequence shown here is derived from an EMBL/GenBank/DDBJ whole genome shotgun (WGS) entry which is preliminary data.</text>
</comment>
<keyword evidence="3" id="KW-1185">Reference proteome</keyword>
<dbReference type="Proteomes" id="UP001141619">
    <property type="component" value="Unassembled WGS sequence"/>
</dbReference>
<protein>
    <submittedName>
        <fullName evidence="2">Fumarylacetoacetate hydrolase family protein</fullName>
    </submittedName>
</protein>
<keyword evidence="2" id="KW-0378">Hydrolase</keyword>
<feature type="domain" description="Fumarylacetoacetase-like C-terminal" evidence="1">
    <location>
        <begin position="130"/>
        <end position="323"/>
    </location>
</feature>
<evidence type="ECO:0000259" key="1">
    <source>
        <dbReference type="Pfam" id="PF01557"/>
    </source>
</evidence>
<organism evidence="2 3">
    <name type="scientific">Govanella unica</name>
    <dbReference type="NCBI Taxonomy" id="2975056"/>
    <lineage>
        <taxon>Bacteria</taxon>
        <taxon>Pseudomonadati</taxon>
        <taxon>Pseudomonadota</taxon>
        <taxon>Alphaproteobacteria</taxon>
        <taxon>Emcibacterales</taxon>
        <taxon>Govanellaceae</taxon>
        <taxon>Govanella</taxon>
    </lineage>
</organism>
<proteinExistence type="predicted"/>
<evidence type="ECO:0000313" key="3">
    <source>
        <dbReference type="Proteomes" id="UP001141619"/>
    </source>
</evidence>
<dbReference type="SUPFAM" id="SSF56529">
    <property type="entry name" value="FAH"/>
    <property type="match status" value="1"/>
</dbReference>
<name>A0A9X3TZ33_9PROT</name>
<dbReference type="PANTHER" id="PTHR43211:SF1">
    <property type="entry name" value="BLL6422 PROTEIN"/>
    <property type="match status" value="1"/>
</dbReference>
<reference evidence="2" key="1">
    <citation type="submission" date="2022-08" db="EMBL/GenBank/DDBJ databases">
        <authorList>
            <person name="Vandamme P."/>
            <person name="Hettiarachchi A."/>
            <person name="Peeters C."/>
            <person name="Cnockaert M."/>
            <person name="Carlier A."/>
        </authorList>
    </citation>
    <scope>NUCLEOTIDE SEQUENCE</scope>
    <source>
        <strain evidence="2">LMG 31809</strain>
    </source>
</reference>
<dbReference type="AlphaFoldDB" id="A0A9X3TZ33"/>